<accession>A0ABU1K6U4</accession>
<sequence length="216" mass="24775">MRLVIQLVLWAVIGVLGYLTFMSVYDPIQFNKIKEARYQKVIDRLKDIRKAELAHKEVTGKFTGDFDSLVRFIDTAEFTITQRRDTSYLDKEYQKNYGVDKMIQDVIIDTIGSTPVKDSLFKNSDRYKKMMYVPTTDDKKFKLQAGTVYKNNSNIPVFEVKVSKDVILADQDPDEVSQEKQVVSVDGVNGEYLKVGSMEEVNTNGNWPKVYGANDK</sequence>
<protein>
    <submittedName>
        <fullName evidence="1">Uncharacterized protein</fullName>
    </submittedName>
</protein>
<name>A0ABU1K6U4_9FLAO</name>
<evidence type="ECO:0000313" key="2">
    <source>
        <dbReference type="Proteomes" id="UP001257659"/>
    </source>
</evidence>
<keyword evidence="2" id="KW-1185">Reference proteome</keyword>
<gene>
    <name evidence="1" type="ORF">GGR31_001375</name>
</gene>
<dbReference type="Proteomes" id="UP001257659">
    <property type="component" value="Unassembled WGS sequence"/>
</dbReference>
<reference evidence="1 2" key="1">
    <citation type="submission" date="2023-07" db="EMBL/GenBank/DDBJ databases">
        <title>Genomic Encyclopedia of Type Strains, Phase IV (KMG-IV): sequencing the most valuable type-strain genomes for metagenomic binning, comparative biology and taxonomic classification.</title>
        <authorList>
            <person name="Goeker M."/>
        </authorList>
    </citation>
    <scope>NUCLEOTIDE SEQUENCE [LARGE SCALE GENOMIC DNA]</scope>
    <source>
        <strain evidence="1 2">DSM 102814</strain>
    </source>
</reference>
<dbReference type="EMBL" id="JAVDQA010000003">
    <property type="protein sequence ID" value="MDR6300732.1"/>
    <property type="molecule type" value="Genomic_DNA"/>
</dbReference>
<comment type="caution">
    <text evidence="1">The sequence shown here is derived from an EMBL/GenBank/DDBJ whole genome shotgun (WGS) entry which is preliminary data.</text>
</comment>
<proteinExistence type="predicted"/>
<organism evidence="1 2">
    <name type="scientific">Mesonia maritima</name>
    <dbReference type="NCBI Taxonomy" id="1793873"/>
    <lineage>
        <taxon>Bacteria</taxon>
        <taxon>Pseudomonadati</taxon>
        <taxon>Bacteroidota</taxon>
        <taxon>Flavobacteriia</taxon>
        <taxon>Flavobacteriales</taxon>
        <taxon>Flavobacteriaceae</taxon>
        <taxon>Mesonia</taxon>
    </lineage>
</organism>
<evidence type="ECO:0000313" key="1">
    <source>
        <dbReference type="EMBL" id="MDR6300732.1"/>
    </source>
</evidence>
<dbReference type="RefSeq" id="WP_309727631.1">
    <property type="nucleotide sequence ID" value="NZ_JAVDQA010000003.1"/>
</dbReference>